<dbReference type="RefSeq" id="WP_045445689.1">
    <property type="nucleotide sequence ID" value="NZ_BBIO01000007.1"/>
</dbReference>
<accession>A0A081BAV1</accession>
<dbReference type="AlphaFoldDB" id="A0A081BAV1"/>
<dbReference type="SUPFAM" id="SSF53474">
    <property type="entry name" value="alpha/beta-Hydrolases"/>
    <property type="match status" value="1"/>
</dbReference>
<gene>
    <name evidence="2" type="ORF">M2A_1668</name>
</gene>
<dbReference type="InterPro" id="IPR015946">
    <property type="entry name" value="KH_dom-like_a/b"/>
</dbReference>
<dbReference type="PANTHER" id="PTHR39624">
    <property type="entry name" value="PROTEIN INVOLVED IN RIMO-MEDIATED BETA-METHYLTHIOLATION OF RIBOSOMAL PROTEIN S12 YCAO"/>
    <property type="match status" value="1"/>
</dbReference>
<reference evidence="2 3" key="1">
    <citation type="submission" date="2014-07" db="EMBL/GenBank/DDBJ databases">
        <title>Tepidicaulis marinum gen. nov., sp. nov., a novel marine bacterium denitrifying nitrate to nitrous oxide strictly under microaerobic conditions.</title>
        <authorList>
            <person name="Takeuchi M."/>
            <person name="Yamagishi T."/>
            <person name="Kamagata Y."/>
            <person name="Oshima K."/>
            <person name="Hattori M."/>
            <person name="Katayama T."/>
            <person name="Hanada S."/>
            <person name="Tamaki H."/>
            <person name="Marumo K."/>
            <person name="Maeda H."/>
            <person name="Nedachi M."/>
            <person name="Iwasaki W."/>
            <person name="Suwa Y."/>
            <person name="Sakata S."/>
        </authorList>
    </citation>
    <scope>NUCLEOTIDE SEQUENCE [LARGE SCALE GENOMIC DNA]</scope>
    <source>
        <strain evidence="2 3">MA2</strain>
    </source>
</reference>
<dbReference type="Pfam" id="PF02566">
    <property type="entry name" value="OsmC"/>
    <property type="match status" value="1"/>
</dbReference>
<dbReference type="SUPFAM" id="SSF82784">
    <property type="entry name" value="OsmC-like"/>
    <property type="match status" value="1"/>
</dbReference>
<dbReference type="InterPro" id="IPR000073">
    <property type="entry name" value="AB_hydrolase_1"/>
</dbReference>
<evidence type="ECO:0000313" key="3">
    <source>
        <dbReference type="Proteomes" id="UP000028702"/>
    </source>
</evidence>
<dbReference type="Proteomes" id="UP000028702">
    <property type="component" value="Unassembled WGS sequence"/>
</dbReference>
<dbReference type="InterPro" id="IPR036102">
    <property type="entry name" value="OsmC/Ohrsf"/>
</dbReference>
<proteinExistence type="predicted"/>
<organism evidence="2 3">
    <name type="scientific">Tepidicaulis marinus</name>
    <dbReference type="NCBI Taxonomy" id="1333998"/>
    <lineage>
        <taxon>Bacteria</taxon>
        <taxon>Pseudomonadati</taxon>
        <taxon>Pseudomonadota</taxon>
        <taxon>Alphaproteobacteria</taxon>
        <taxon>Hyphomicrobiales</taxon>
        <taxon>Parvibaculaceae</taxon>
        <taxon>Tepidicaulis</taxon>
    </lineage>
</organism>
<protein>
    <submittedName>
        <fullName evidence="2">OsmC family protein</fullName>
    </submittedName>
</protein>
<dbReference type="ESTHER" id="9rhiz-a0a081bav1">
    <property type="family name" value="Est-OsmC"/>
</dbReference>
<dbReference type="eggNOG" id="COG1765">
    <property type="taxonomic scope" value="Bacteria"/>
</dbReference>
<keyword evidence="3" id="KW-1185">Reference proteome</keyword>
<feature type="domain" description="AB hydrolase-1" evidence="1">
    <location>
        <begin position="34"/>
        <end position="151"/>
    </location>
</feature>
<evidence type="ECO:0000259" key="1">
    <source>
        <dbReference type="Pfam" id="PF12697"/>
    </source>
</evidence>
<dbReference type="STRING" id="1333998.M2A_1668"/>
<dbReference type="InterPro" id="IPR029058">
    <property type="entry name" value="AB_hydrolase_fold"/>
</dbReference>
<name>A0A081BAV1_9HYPH</name>
<dbReference type="Gene3D" id="3.40.50.1820">
    <property type="entry name" value="alpha/beta hydrolase"/>
    <property type="match status" value="1"/>
</dbReference>
<dbReference type="PANTHER" id="PTHR39624:SF2">
    <property type="entry name" value="OSMC-LIKE PROTEIN"/>
    <property type="match status" value="1"/>
</dbReference>
<dbReference type="eggNOG" id="COG1073">
    <property type="taxonomic scope" value="Bacteria"/>
</dbReference>
<dbReference type="EMBL" id="BBIO01000007">
    <property type="protein sequence ID" value="GAK45169.1"/>
    <property type="molecule type" value="Genomic_DNA"/>
</dbReference>
<evidence type="ECO:0000313" key="2">
    <source>
        <dbReference type="EMBL" id="GAK45169.1"/>
    </source>
</evidence>
<dbReference type="FunFam" id="3.40.50.1820:FF:000487">
    <property type="entry name" value="Dienelactone hydrolase"/>
    <property type="match status" value="1"/>
</dbReference>
<comment type="caution">
    <text evidence="2">The sequence shown here is derived from an EMBL/GenBank/DDBJ whole genome shotgun (WGS) entry which is preliminary data.</text>
</comment>
<sequence length="411" mass="44294">MAVRSEKVTFKGALGEELAARLDRPEGPPRAYALFAHCFTCSKDIFAASRIASALAERGIAVLRFDFTGLGMSGGDFSNTNFSSNVADLVAAADFLRETYEAPDILVGHSLGGAAVLAAAEKIPEAAAIATIGAPADAAHVAHNFGEKICEINENGEAEVMLAGRSFTIKQQFLDDIETSRQRDHIGRLKKALLIFHAPLDEQVGIDNASEIFLAAKHPKSFVSLDNADHLLTRKEDAVYVAGVLTAWAQRYIEAPAPVEKPKGQEGSVSVAETGAGKFQQKVQIGPHSFLADEPESVGGMNSGPAPYDWVLAGLGACTSMTLRMYADAKKWPLKGVSVRLEHNKVHAEDCEDCEEKPGAKIDLMTREIALLGDLSGEQRARLMEIADKCPVHRTLESKVRVETRLADEDK</sequence>
<dbReference type="InterPro" id="IPR003718">
    <property type="entry name" value="OsmC/Ohr_fam"/>
</dbReference>
<dbReference type="Gene3D" id="3.30.300.20">
    <property type="match status" value="1"/>
</dbReference>
<dbReference type="Pfam" id="PF12697">
    <property type="entry name" value="Abhydrolase_6"/>
    <property type="match status" value="1"/>
</dbReference>